<dbReference type="EMBL" id="MU006217">
    <property type="protein sequence ID" value="KAF2832123.1"/>
    <property type="molecule type" value="Genomic_DNA"/>
</dbReference>
<keyword evidence="3" id="KW-1185">Reference proteome</keyword>
<gene>
    <name evidence="2" type="ORF">CC86DRAFT_86478</name>
</gene>
<evidence type="ECO:0000313" key="2">
    <source>
        <dbReference type="EMBL" id="KAF2832123.1"/>
    </source>
</evidence>
<organism evidence="2 3">
    <name type="scientific">Ophiobolus disseminans</name>
    <dbReference type="NCBI Taxonomy" id="1469910"/>
    <lineage>
        <taxon>Eukaryota</taxon>
        <taxon>Fungi</taxon>
        <taxon>Dikarya</taxon>
        <taxon>Ascomycota</taxon>
        <taxon>Pezizomycotina</taxon>
        <taxon>Dothideomycetes</taxon>
        <taxon>Pleosporomycetidae</taxon>
        <taxon>Pleosporales</taxon>
        <taxon>Pleosporineae</taxon>
        <taxon>Phaeosphaeriaceae</taxon>
        <taxon>Ophiobolus</taxon>
    </lineage>
</organism>
<reference evidence="2" key="1">
    <citation type="journal article" date="2020" name="Stud. Mycol.">
        <title>101 Dothideomycetes genomes: a test case for predicting lifestyles and emergence of pathogens.</title>
        <authorList>
            <person name="Haridas S."/>
            <person name="Albert R."/>
            <person name="Binder M."/>
            <person name="Bloem J."/>
            <person name="Labutti K."/>
            <person name="Salamov A."/>
            <person name="Andreopoulos B."/>
            <person name="Baker S."/>
            <person name="Barry K."/>
            <person name="Bills G."/>
            <person name="Bluhm B."/>
            <person name="Cannon C."/>
            <person name="Castanera R."/>
            <person name="Culley D."/>
            <person name="Daum C."/>
            <person name="Ezra D."/>
            <person name="Gonzalez J."/>
            <person name="Henrissat B."/>
            <person name="Kuo A."/>
            <person name="Liang C."/>
            <person name="Lipzen A."/>
            <person name="Lutzoni F."/>
            <person name="Magnuson J."/>
            <person name="Mondo S."/>
            <person name="Nolan M."/>
            <person name="Ohm R."/>
            <person name="Pangilinan J."/>
            <person name="Park H.-J."/>
            <person name="Ramirez L."/>
            <person name="Alfaro M."/>
            <person name="Sun H."/>
            <person name="Tritt A."/>
            <person name="Yoshinaga Y."/>
            <person name="Zwiers L.-H."/>
            <person name="Turgeon B."/>
            <person name="Goodwin S."/>
            <person name="Spatafora J."/>
            <person name="Crous P."/>
            <person name="Grigoriev I."/>
        </authorList>
    </citation>
    <scope>NUCLEOTIDE SEQUENCE</scope>
    <source>
        <strain evidence="2">CBS 113818</strain>
    </source>
</reference>
<accession>A0A6A7AG71</accession>
<dbReference type="Proteomes" id="UP000799424">
    <property type="component" value="Unassembled WGS sequence"/>
</dbReference>
<evidence type="ECO:0000256" key="1">
    <source>
        <dbReference type="SAM" id="MobiDB-lite"/>
    </source>
</evidence>
<proteinExistence type="predicted"/>
<protein>
    <submittedName>
        <fullName evidence="2">Uncharacterized protein</fullName>
    </submittedName>
</protein>
<feature type="region of interest" description="Disordered" evidence="1">
    <location>
        <begin position="36"/>
        <end position="59"/>
    </location>
</feature>
<name>A0A6A7AG71_9PLEO</name>
<sequence length="155" mass="17190">MLYDIEQRPHWNKEGGESTSIHTHFVHAQGVCRQCSQRHKDTHSGREPGTPPEGQSRGRRWEFGVEDLFWSQQTCVPDYGPISTGSRVVRSARENKTSQLAGEAGLGWAVGVRSVAEGSSTEVPNEVCERVPEVFSAWYTVKAGATAATLDRLHR</sequence>
<evidence type="ECO:0000313" key="3">
    <source>
        <dbReference type="Proteomes" id="UP000799424"/>
    </source>
</evidence>
<dbReference type="AlphaFoldDB" id="A0A6A7AG71"/>